<gene>
    <name evidence="7" type="ORF">ABW99_11895</name>
</gene>
<dbReference type="AlphaFoldDB" id="A0A0G3ETW9"/>
<protein>
    <recommendedName>
        <fullName evidence="6">Major facilitator superfamily (MFS) profile domain-containing protein</fullName>
    </recommendedName>
</protein>
<dbReference type="InterPro" id="IPR020846">
    <property type="entry name" value="MFS_dom"/>
</dbReference>
<feature type="transmembrane region" description="Helical" evidence="5">
    <location>
        <begin position="366"/>
        <end position="388"/>
    </location>
</feature>
<keyword evidence="2 5" id="KW-0812">Transmembrane</keyword>
<keyword evidence="3 5" id="KW-1133">Transmembrane helix</keyword>
<reference evidence="8" key="1">
    <citation type="submission" date="2015-06" db="EMBL/GenBank/DDBJ databases">
        <authorList>
            <person name="Lim Y.L."/>
            <person name="Ee R."/>
            <person name="Yong D."/>
            <person name="How K.Y."/>
            <person name="Yin W.F."/>
            <person name="Chan K.G."/>
        </authorList>
    </citation>
    <scope>NUCLEOTIDE SEQUENCE [LARGE SCALE GENOMIC DNA]</scope>
    <source>
        <strain evidence="8">DSM 25325</strain>
    </source>
</reference>
<feature type="transmembrane region" description="Helical" evidence="5">
    <location>
        <begin position="394"/>
        <end position="415"/>
    </location>
</feature>
<keyword evidence="4 5" id="KW-0472">Membrane</keyword>
<dbReference type="PANTHER" id="PTHR11662:SF399">
    <property type="entry name" value="FI19708P1-RELATED"/>
    <property type="match status" value="1"/>
</dbReference>
<keyword evidence="8" id="KW-1185">Reference proteome</keyword>
<dbReference type="GO" id="GO:0022857">
    <property type="term" value="F:transmembrane transporter activity"/>
    <property type="evidence" value="ECO:0007669"/>
    <property type="project" value="InterPro"/>
</dbReference>
<dbReference type="Pfam" id="PF07690">
    <property type="entry name" value="MFS_1"/>
    <property type="match status" value="1"/>
</dbReference>
<feature type="transmembrane region" description="Helical" evidence="5">
    <location>
        <begin position="271"/>
        <end position="291"/>
    </location>
</feature>
<feature type="transmembrane region" description="Helical" evidence="5">
    <location>
        <begin position="63"/>
        <end position="84"/>
    </location>
</feature>
<dbReference type="InterPro" id="IPR036259">
    <property type="entry name" value="MFS_trans_sf"/>
</dbReference>
<comment type="subcellular location">
    <subcellularLocation>
        <location evidence="1">Membrane</location>
        <topology evidence="1">Multi-pass membrane protein</topology>
    </subcellularLocation>
</comment>
<feature type="transmembrane region" description="Helical" evidence="5">
    <location>
        <begin position="160"/>
        <end position="180"/>
    </location>
</feature>
<dbReference type="CDD" id="cd17319">
    <property type="entry name" value="MFS_ExuT_GudP_like"/>
    <property type="match status" value="1"/>
</dbReference>
<dbReference type="OrthoDB" id="8596007at2"/>
<dbReference type="Proteomes" id="UP000036700">
    <property type="component" value="Chromosome"/>
</dbReference>
<dbReference type="PATRIC" id="fig|445709.3.peg.2531"/>
<dbReference type="KEGG" id="ptx:ABW99_11895"/>
<feature type="transmembrane region" description="Helical" evidence="5">
    <location>
        <begin position="331"/>
        <end position="354"/>
    </location>
</feature>
<feature type="transmembrane region" description="Helical" evidence="5">
    <location>
        <begin position="303"/>
        <end position="325"/>
    </location>
</feature>
<evidence type="ECO:0000256" key="4">
    <source>
        <dbReference type="ARBA" id="ARBA00023136"/>
    </source>
</evidence>
<feature type="domain" description="Major facilitator superfamily (MFS) profile" evidence="6">
    <location>
        <begin position="29"/>
        <end position="420"/>
    </location>
</feature>
<dbReference type="Gene3D" id="1.20.1250.20">
    <property type="entry name" value="MFS general substrate transporter like domains"/>
    <property type="match status" value="2"/>
</dbReference>
<evidence type="ECO:0000256" key="2">
    <source>
        <dbReference type="ARBA" id="ARBA00022692"/>
    </source>
</evidence>
<evidence type="ECO:0000256" key="1">
    <source>
        <dbReference type="ARBA" id="ARBA00004141"/>
    </source>
</evidence>
<feature type="transmembrane region" description="Helical" evidence="5">
    <location>
        <begin position="232"/>
        <end position="251"/>
    </location>
</feature>
<dbReference type="SUPFAM" id="SSF103473">
    <property type="entry name" value="MFS general substrate transporter"/>
    <property type="match status" value="1"/>
</dbReference>
<dbReference type="PANTHER" id="PTHR11662">
    <property type="entry name" value="SOLUTE CARRIER FAMILY 17"/>
    <property type="match status" value="1"/>
</dbReference>
<dbReference type="InterPro" id="IPR050382">
    <property type="entry name" value="MFS_Na/Anion_cotransporter"/>
</dbReference>
<organism evidence="7 8">
    <name type="scientific">Pandoraea thiooxydans</name>
    <dbReference type="NCBI Taxonomy" id="445709"/>
    <lineage>
        <taxon>Bacteria</taxon>
        <taxon>Pseudomonadati</taxon>
        <taxon>Pseudomonadota</taxon>
        <taxon>Betaproteobacteria</taxon>
        <taxon>Burkholderiales</taxon>
        <taxon>Burkholderiaceae</taxon>
        <taxon>Pandoraea</taxon>
    </lineage>
</organism>
<sequence length="435" mass="47019">MDATSEAKKGMLQSPGAMAQRARIYPWIVIAMGSMVYMSNYTDKALMSVVAPHLIANLHISKITMGWIFSAFAITYTILQPLLAYLSDIFGPRRSVGLMVLWYGAFTILSGVTALNLGQLAWMRAATGAGEAASMPAATGGVSPWVPPGRRALSQGIMHAATRLGAALTVPIGVASIVAFGIPGPFWVFGTATVLIGLVWLAVYRAPATGQAHRNQLVHGKKVWAVVLKSKSMWALCLADFCYFYTLTIYLTWLPTFLIKDHHFTMLKVGIYGFLPFIGGMLGSVLGGAVCDRLCARTGNKRLWRRLIPSAGMICSVLLLLPAIYAQSQFVTIMLFSCSFFFLDATISVFWAIAMDMGGSYASTSAGWMNTWANVGGIISPIAFGALVQWSGSWTLPFLVASGLMLVGAGFVWLIDTEMRLSDLIARPINKNARA</sequence>
<dbReference type="STRING" id="445709.ABW99_11895"/>
<evidence type="ECO:0000256" key="3">
    <source>
        <dbReference type="ARBA" id="ARBA00022989"/>
    </source>
</evidence>
<evidence type="ECO:0000313" key="7">
    <source>
        <dbReference type="EMBL" id="AKJ68817.1"/>
    </source>
</evidence>
<evidence type="ECO:0000313" key="8">
    <source>
        <dbReference type="Proteomes" id="UP000036700"/>
    </source>
</evidence>
<name>A0A0G3ETW9_9BURK</name>
<proteinExistence type="predicted"/>
<dbReference type="InterPro" id="IPR011701">
    <property type="entry name" value="MFS"/>
</dbReference>
<evidence type="ECO:0000259" key="6">
    <source>
        <dbReference type="PROSITE" id="PS50850"/>
    </source>
</evidence>
<dbReference type="GO" id="GO:0016020">
    <property type="term" value="C:membrane"/>
    <property type="evidence" value="ECO:0007669"/>
    <property type="project" value="UniProtKB-SubCell"/>
</dbReference>
<feature type="transmembrane region" description="Helical" evidence="5">
    <location>
        <begin position="186"/>
        <end position="204"/>
    </location>
</feature>
<dbReference type="PROSITE" id="PS50850">
    <property type="entry name" value="MFS"/>
    <property type="match status" value="1"/>
</dbReference>
<dbReference type="RefSeq" id="WP_047214702.1">
    <property type="nucleotide sequence ID" value="NZ_CP011568.3"/>
</dbReference>
<dbReference type="EMBL" id="CP011568">
    <property type="protein sequence ID" value="AKJ68817.1"/>
    <property type="molecule type" value="Genomic_DNA"/>
</dbReference>
<evidence type="ECO:0000256" key="5">
    <source>
        <dbReference type="SAM" id="Phobius"/>
    </source>
</evidence>
<feature type="transmembrane region" description="Helical" evidence="5">
    <location>
        <begin position="24"/>
        <end position="42"/>
    </location>
</feature>
<accession>A0A0G3ETW9</accession>
<feature type="transmembrane region" description="Helical" evidence="5">
    <location>
        <begin position="96"/>
        <end position="117"/>
    </location>
</feature>